<reference evidence="1" key="1">
    <citation type="journal article" date="2014" name="Int. J. Syst. Evol. Microbiol.">
        <title>Complete genome sequence of Corynebacterium casei LMG S-19264T (=DSM 44701T), isolated from a smear-ripened cheese.</title>
        <authorList>
            <consortium name="US DOE Joint Genome Institute (JGI-PGF)"/>
            <person name="Walter F."/>
            <person name="Albersmeier A."/>
            <person name="Kalinowski J."/>
            <person name="Ruckert C."/>
        </authorList>
    </citation>
    <scope>NUCLEOTIDE SEQUENCE</scope>
    <source>
        <strain evidence="1">CGMCC 4.7278</strain>
    </source>
</reference>
<dbReference type="Proteomes" id="UP000612956">
    <property type="component" value="Unassembled WGS sequence"/>
</dbReference>
<proteinExistence type="predicted"/>
<name>A0A917VDL1_9NOCA</name>
<keyword evidence="2" id="KW-1185">Reference proteome</keyword>
<gene>
    <name evidence="1" type="ORF">GCM10011591_42260</name>
</gene>
<comment type="caution">
    <text evidence="1">The sequence shown here is derived from an EMBL/GenBank/DDBJ whole genome shotgun (WGS) entry which is preliminary data.</text>
</comment>
<accession>A0A917VDL1</accession>
<organism evidence="1 2">
    <name type="scientific">Nocardia camponoti</name>
    <dbReference type="NCBI Taxonomy" id="1616106"/>
    <lineage>
        <taxon>Bacteria</taxon>
        <taxon>Bacillati</taxon>
        <taxon>Actinomycetota</taxon>
        <taxon>Actinomycetes</taxon>
        <taxon>Mycobacteriales</taxon>
        <taxon>Nocardiaceae</taxon>
        <taxon>Nocardia</taxon>
    </lineage>
</organism>
<protein>
    <submittedName>
        <fullName evidence="1">Uncharacterized protein</fullName>
    </submittedName>
</protein>
<dbReference type="EMBL" id="BMMW01000005">
    <property type="protein sequence ID" value="GGK65628.1"/>
    <property type="molecule type" value="Genomic_DNA"/>
</dbReference>
<evidence type="ECO:0000313" key="1">
    <source>
        <dbReference type="EMBL" id="GGK65628.1"/>
    </source>
</evidence>
<reference evidence="1" key="2">
    <citation type="submission" date="2020-09" db="EMBL/GenBank/DDBJ databases">
        <authorList>
            <person name="Sun Q."/>
            <person name="Zhou Y."/>
        </authorList>
    </citation>
    <scope>NUCLEOTIDE SEQUENCE</scope>
    <source>
        <strain evidence="1">CGMCC 4.7278</strain>
    </source>
</reference>
<sequence length="119" mass="12618">MAVGDSAVSQMWGAVNSGQLEINPESARTVASAYFRFAEQCDAWIDAARELRQISGFGGIESAKQLQRGFATKAVDLGEVLLQLKSATLSMARAHLTAADILGEADSLNAAAIKAVHPW</sequence>
<evidence type="ECO:0000313" key="2">
    <source>
        <dbReference type="Proteomes" id="UP000612956"/>
    </source>
</evidence>
<dbReference type="AlphaFoldDB" id="A0A917VDL1"/>